<dbReference type="Proteomes" id="UP000515908">
    <property type="component" value="Chromosome 06"/>
</dbReference>
<dbReference type="SUPFAM" id="SSF52540">
    <property type="entry name" value="P-loop containing nucleoside triphosphate hydrolases"/>
    <property type="match status" value="1"/>
</dbReference>
<feature type="region of interest" description="Disordered" evidence="10">
    <location>
        <begin position="785"/>
        <end position="812"/>
    </location>
</feature>
<dbReference type="CDD" id="cd01851">
    <property type="entry name" value="GBP"/>
    <property type="match status" value="1"/>
</dbReference>
<sequence length="812" mass="91638">MLYLPPPFLLHTSIVATSMSIHLIDNDGHLLPEKKVEDFLTRVIHTTAAGEEPSLNSVGVNYHLVGVFGGQSSGKSTLLNHLFGTDFQTLDETVRRGQTTKGAFMASATQNSTQKDTSVSPLLVVDFEGTDGLERGEDQNFERQLSLFGLSAADTLIINMWAVDVGRFNAANLSLLRTIFEVNLQLFSHDSYQKEEKPTLLIILRDFTEEDPNPSLVTVRKSFDTIWESISRPETYANAPIDELFNLKYYVMPHYRLQKQEFMDSVLRLTKWFVDPSDKDYLFEHKAMFRGVPLEGLPSYFTNCWDAIINSKDLDIPTQRELLAQHRCKDSKEEELKSFLMFTRHYDDRIARGEMLLRLTEVLEEEMDARLESYRGKTKLYNATVVRQFEEELQTAMVDAVLKVVRRFSASIAQEVIGNVETRLQGLLDDCLQHLFKASQVLPLSSSSTAKGAEDDEDEGEHPATAAAVGQYLDNSGCQHLVRKFWKSLKRSTNGLLDEMVANPPSAHLFGRYTSLIAQDHTARSNVVNEVTENVFNKLFSRFSSMAESASETMHRCFEQCLTHNADGSVRYFATATGLQKAVPGAQQAALVLMGTLLYFRLRLKPVDEDDLEKSSSKVELRLLTERKEISYSENPSEKEFMLQYHSLDRLPKYPTGVLVADGEDDTKGIVPKNVLLSEGAIKYAFDLFRQNCAFTTQLQMRSIEAGKQRLPAWVPPALLILGWNELMYVVKNPILLLFVIAIVFFFFKNYIIAQWEAFMETGPSSVTVPLQVFARNVQQFADKAGLSQTEPGEDVAADASSSASRKEKKDQ</sequence>
<dbReference type="GO" id="GO:0003924">
    <property type="term" value="F:GTPase activity"/>
    <property type="evidence" value="ECO:0007669"/>
    <property type="project" value="UniProtKB-UniRule"/>
</dbReference>
<keyword evidence="7 9" id="KW-0342">GTP-binding</keyword>
<dbReference type="FunFam" id="3.40.50.300:FF:000727">
    <property type="entry name" value="Protein SEY1 homolog"/>
    <property type="match status" value="1"/>
</dbReference>
<dbReference type="Pfam" id="PF05879">
    <property type="entry name" value="RHD3_GTPase"/>
    <property type="match status" value="1"/>
</dbReference>
<dbReference type="PANTHER" id="PTHR45923">
    <property type="entry name" value="PROTEIN SEY1"/>
    <property type="match status" value="1"/>
</dbReference>
<keyword evidence="5 9" id="KW-0256">Endoplasmic reticulum</keyword>
<keyword evidence="8 9" id="KW-0472">Membrane</keyword>
<accession>A0A7G2CCG8</accession>
<evidence type="ECO:0000256" key="5">
    <source>
        <dbReference type="ARBA" id="ARBA00022824"/>
    </source>
</evidence>
<dbReference type="Pfam" id="PF20428">
    <property type="entry name" value="Sey1_3HB"/>
    <property type="match status" value="1"/>
</dbReference>
<dbReference type="VEuPathDB" id="TriTrypDB:ADEAN_000387500"/>
<dbReference type="AlphaFoldDB" id="A0A7G2CCG8"/>
<reference evidence="13 14" key="1">
    <citation type="submission" date="2020-08" db="EMBL/GenBank/DDBJ databases">
        <authorList>
            <person name="Newling K."/>
            <person name="Davey J."/>
            <person name="Forrester S."/>
        </authorList>
    </citation>
    <scope>NUCLEOTIDE SEQUENCE [LARGE SCALE GENOMIC DNA]</scope>
    <source>
        <strain evidence="14">Crithidia deanei Carvalho (ATCC PRA-265)</strain>
    </source>
</reference>
<evidence type="ECO:0000256" key="4">
    <source>
        <dbReference type="ARBA" id="ARBA00022801"/>
    </source>
</evidence>
<feature type="transmembrane region" description="Helical" evidence="11">
    <location>
        <begin position="735"/>
        <end position="752"/>
    </location>
</feature>
<keyword evidence="2 9" id="KW-0812">Transmembrane</keyword>
<keyword evidence="3 9" id="KW-0547">Nucleotide-binding</keyword>
<dbReference type="InterPro" id="IPR030386">
    <property type="entry name" value="G_GB1_RHD3_dom"/>
</dbReference>
<dbReference type="InterPro" id="IPR027417">
    <property type="entry name" value="P-loop_NTPase"/>
</dbReference>
<comment type="subcellular location">
    <subcellularLocation>
        <location evidence="1 9">Endoplasmic reticulum membrane</location>
        <topology evidence="1 9">Multi-pass membrane protein</topology>
    </subcellularLocation>
</comment>
<evidence type="ECO:0000256" key="9">
    <source>
        <dbReference type="HAMAP-Rule" id="MF_03109"/>
    </source>
</evidence>
<dbReference type="PROSITE" id="PS51715">
    <property type="entry name" value="G_GB1_RHD3"/>
    <property type="match status" value="1"/>
</dbReference>
<dbReference type="EMBL" id="LR877150">
    <property type="protein sequence ID" value="CAD2216413.1"/>
    <property type="molecule type" value="Genomic_DNA"/>
</dbReference>
<dbReference type="HAMAP" id="MF_03109">
    <property type="entry name" value="Sey1"/>
    <property type="match status" value="1"/>
</dbReference>
<organism evidence="13 14">
    <name type="scientific">Angomonas deanei</name>
    <dbReference type="NCBI Taxonomy" id="59799"/>
    <lineage>
        <taxon>Eukaryota</taxon>
        <taxon>Discoba</taxon>
        <taxon>Euglenozoa</taxon>
        <taxon>Kinetoplastea</taxon>
        <taxon>Metakinetoplastina</taxon>
        <taxon>Trypanosomatida</taxon>
        <taxon>Trypanosomatidae</taxon>
        <taxon>Strigomonadinae</taxon>
        <taxon>Angomonas</taxon>
    </lineage>
</organism>
<feature type="domain" description="GB1/RHD3-type G" evidence="12">
    <location>
        <begin position="59"/>
        <end position="287"/>
    </location>
</feature>
<feature type="topological domain" description="Cytoplasmic" evidence="9">
    <location>
        <begin position="1"/>
        <end position="710"/>
    </location>
</feature>
<feature type="topological domain" description="Lumenal" evidence="9">
    <location>
        <begin position="732"/>
        <end position="734"/>
    </location>
</feature>
<evidence type="ECO:0000256" key="2">
    <source>
        <dbReference type="ARBA" id="ARBA00022692"/>
    </source>
</evidence>
<evidence type="ECO:0000256" key="10">
    <source>
        <dbReference type="SAM" id="MobiDB-lite"/>
    </source>
</evidence>
<evidence type="ECO:0000256" key="8">
    <source>
        <dbReference type="ARBA" id="ARBA00023136"/>
    </source>
</evidence>
<evidence type="ECO:0000313" key="13">
    <source>
        <dbReference type="EMBL" id="CAD2216413.1"/>
    </source>
</evidence>
<evidence type="ECO:0000259" key="12">
    <source>
        <dbReference type="PROSITE" id="PS51715"/>
    </source>
</evidence>
<comment type="similarity">
    <text evidence="9">Belongs to the TRAFAC class dynamin-like GTPase superfamily. GB1/RHD3 GTPase family. RHD3 subfamily.</text>
</comment>
<feature type="binding site" evidence="9">
    <location>
        <begin position="69"/>
        <end position="76"/>
    </location>
    <ligand>
        <name>GTP</name>
        <dbReference type="ChEBI" id="CHEBI:37565"/>
    </ligand>
</feature>
<protein>
    <recommendedName>
        <fullName evidence="9">Protein SEY1 homolog</fullName>
        <ecNumber evidence="9">3.6.5.-</ecNumber>
    </recommendedName>
</protein>
<gene>
    <name evidence="13" type="ORF">ADEAN_000387500</name>
</gene>
<keyword evidence="4 9" id="KW-0378">Hydrolase</keyword>
<comment type="function">
    <text evidence="9">Probable GTP-binding protein that may be involved in cell development.</text>
</comment>
<evidence type="ECO:0000256" key="6">
    <source>
        <dbReference type="ARBA" id="ARBA00022989"/>
    </source>
</evidence>
<name>A0A7G2CCG8_9TRYP</name>
<dbReference type="GO" id="GO:0016320">
    <property type="term" value="P:endoplasmic reticulum membrane fusion"/>
    <property type="evidence" value="ECO:0007669"/>
    <property type="project" value="TreeGrafter"/>
</dbReference>
<evidence type="ECO:0000256" key="3">
    <source>
        <dbReference type="ARBA" id="ARBA00022741"/>
    </source>
</evidence>
<keyword evidence="6 9" id="KW-1133">Transmembrane helix</keyword>
<dbReference type="InterPro" id="IPR008803">
    <property type="entry name" value="RHD3/Sey1"/>
</dbReference>
<dbReference type="GO" id="GO:0005525">
    <property type="term" value="F:GTP binding"/>
    <property type="evidence" value="ECO:0007669"/>
    <property type="project" value="UniProtKB-UniRule"/>
</dbReference>
<evidence type="ECO:0000256" key="11">
    <source>
        <dbReference type="SAM" id="Phobius"/>
    </source>
</evidence>
<dbReference type="PANTHER" id="PTHR45923:SF2">
    <property type="entry name" value="PROTEIN SEY1"/>
    <property type="match status" value="1"/>
</dbReference>
<evidence type="ECO:0000313" key="14">
    <source>
        <dbReference type="Proteomes" id="UP000515908"/>
    </source>
</evidence>
<proteinExistence type="inferred from homology"/>
<dbReference type="Gene3D" id="3.40.50.300">
    <property type="entry name" value="P-loop containing nucleotide triphosphate hydrolases"/>
    <property type="match status" value="1"/>
</dbReference>
<dbReference type="GO" id="GO:0005789">
    <property type="term" value="C:endoplasmic reticulum membrane"/>
    <property type="evidence" value="ECO:0007669"/>
    <property type="project" value="UniProtKB-SubCell"/>
</dbReference>
<evidence type="ECO:0000256" key="7">
    <source>
        <dbReference type="ARBA" id="ARBA00023134"/>
    </source>
</evidence>
<feature type="topological domain" description="Cytoplasmic" evidence="9">
    <location>
        <begin position="756"/>
        <end position="812"/>
    </location>
</feature>
<keyword evidence="14" id="KW-1185">Reference proteome</keyword>
<dbReference type="InterPro" id="IPR046758">
    <property type="entry name" value="Sey1/RHD3-like_3HB"/>
</dbReference>
<dbReference type="EC" id="3.6.5.-" evidence="9"/>
<evidence type="ECO:0000256" key="1">
    <source>
        <dbReference type="ARBA" id="ARBA00004477"/>
    </source>
</evidence>